<evidence type="ECO:0000313" key="2">
    <source>
        <dbReference type="EMBL" id="KAI5330010.1"/>
    </source>
</evidence>
<accession>A0AAD4Z251</accession>
<dbReference type="EMBL" id="JAJFAZ020000005">
    <property type="protein sequence ID" value="KAI5330010.1"/>
    <property type="molecule type" value="Genomic_DNA"/>
</dbReference>
<dbReference type="Proteomes" id="UP001054821">
    <property type="component" value="Chromosome 5"/>
</dbReference>
<keyword evidence="3" id="KW-1185">Reference proteome</keyword>
<proteinExistence type="predicted"/>
<dbReference type="AlphaFoldDB" id="A0AAD4Z251"/>
<evidence type="ECO:0000256" key="1">
    <source>
        <dbReference type="SAM" id="MobiDB-lite"/>
    </source>
</evidence>
<comment type="caution">
    <text evidence="2">The sequence shown here is derived from an EMBL/GenBank/DDBJ whole genome shotgun (WGS) entry which is preliminary data.</text>
</comment>
<evidence type="ECO:0000313" key="3">
    <source>
        <dbReference type="Proteomes" id="UP001054821"/>
    </source>
</evidence>
<feature type="compositionally biased region" description="Polar residues" evidence="1">
    <location>
        <begin position="8"/>
        <end position="19"/>
    </location>
</feature>
<protein>
    <submittedName>
        <fullName evidence="2">Uncharacterized protein</fullName>
    </submittedName>
</protein>
<name>A0AAD4Z251_PRUDU</name>
<gene>
    <name evidence="2" type="ORF">L3X38_029407</name>
</gene>
<feature type="region of interest" description="Disordered" evidence="1">
    <location>
        <begin position="1"/>
        <end position="20"/>
    </location>
</feature>
<sequence>MAAAVELTSGQDHSLTMASPQDELLAKTSKIKKSLRKIWEMERSLGELGLIWEMENYERELGENENYPAPILGEQIQLLDLKKLILKELRLLRRPNRAGNGAVHPYSLRRP</sequence>
<organism evidence="2 3">
    <name type="scientific">Prunus dulcis</name>
    <name type="common">Almond</name>
    <name type="synonym">Amygdalus dulcis</name>
    <dbReference type="NCBI Taxonomy" id="3755"/>
    <lineage>
        <taxon>Eukaryota</taxon>
        <taxon>Viridiplantae</taxon>
        <taxon>Streptophyta</taxon>
        <taxon>Embryophyta</taxon>
        <taxon>Tracheophyta</taxon>
        <taxon>Spermatophyta</taxon>
        <taxon>Magnoliopsida</taxon>
        <taxon>eudicotyledons</taxon>
        <taxon>Gunneridae</taxon>
        <taxon>Pentapetalae</taxon>
        <taxon>rosids</taxon>
        <taxon>fabids</taxon>
        <taxon>Rosales</taxon>
        <taxon>Rosaceae</taxon>
        <taxon>Amygdaloideae</taxon>
        <taxon>Amygdaleae</taxon>
        <taxon>Prunus</taxon>
    </lineage>
</organism>
<reference evidence="2 3" key="1">
    <citation type="journal article" date="2022" name="G3 (Bethesda)">
        <title>Whole-genome sequence and methylome profiling of the almond [Prunus dulcis (Mill.) D.A. Webb] cultivar 'Nonpareil'.</title>
        <authorList>
            <person name="D'Amico-Willman K.M."/>
            <person name="Ouma W.Z."/>
            <person name="Meulia T."/>
            <person name="Sideli G.M."/>
            <person name="Gradziel T.M."/>
            <person name="Fresnedo-Ramirez J."/>
        </authorList>
    </citation>
    <scope>NUCLEOTIDE SEQUENCE [LARGE SCALE GENOMIC DNA]</scope>
    <source>
        <strain evidence="2">Clone GOH B32 T37-40</strain>
    </source>
</reference>